<keyword evidence="4" id="KW-0762">Sugar transport</keyword>
<gene>
    <name evidence="11" type="ORF">IV56_GL001156</name>
</gene>
<keyword evidence="5" id="KW-0598">Phosphotransferase system</keyword>
<sequence>MHDVTVLQAILVGLWAGIAAIDQFNGLTHIHRPIVTGAVIGIILGDPTTGIITGGTLELVWAGMVPLAGAQPPNVVIGGVIGTLFALLSGLKPEVAVGVAVPFSVAVQAIITLLFTALAPLMHTMDLAAVNGDTKKMDRMAWIEPVILFIGFFIMAFLPAIFGQSVVTAAVKAIPVWILGGFQAAGGMMPAVGFAMLLKIMWKIEYAPFFVAGFIAAAYGKLPILAIALLAASVAAYDFFLNRNNNTPAQPAAPTDTGLDDDDEEEDYSNGI</sequence>
<name>A0A0R2MS16_9LACO</name>
<proteinExistence type="predicted"/>
<evidence type="ECO:0000256" key="9">
    <source>
        <dbReference type="SAM" id="MobiDB-lite"/>
    </source>
</evidence>
<evidence type="ECO:0000256" key="8">
    <source>
        <dbReference type="ARBA" id="ARBA00023136"/>
    </source>
</evidence>
<feature type="transmembrane region" description="Helical" evidence="10">
    <location>
        <begin position="36"/>
        <end position="61"/>
    </location>
</feature>
<dbReference type="Pfam" id="PF03609">
    <property type="entry name" value="EII-Sor"/>
    <property type="match status" value="1"/>
</dbReference>
<evidence type="ECO:0000313" key="11">
    <source>
        <dbReference type="EMBL" id="KRO16374.1"/>
    </source>
</evidence>
<dbReference type="NCBIfam" id="NF040757">
    <property type="entry name" value="AgaW"/>
    <property type="match status" value="1"/>
</dbReference>
<keyword evidence="7 10" id="KW-1133">Transmembrane helix</keyword>
<keyword evidence="3" id="KW-1003">Cell membrane</keyword>
<feature type="transmembrane region" description="Helical" evidence="10">
    <location>
        <begin position="97"/>
        <end position="121"/>
    </location>
</feature>
<feature type="transmembrane region" description="Helical" evidence="10">
    <location>
        <begin position="209"/>
        <end position="237"/>
    </location>
</feature>
<feature type="region of interest" description="Disordered" evidence="9">
    <location>
        <begin position="248"/>
        <end position="272"/>
    </location>
</feature>
<keyword evidence="12" id="KW-1185">Reference proteome</keyword>
<dbReference type="PROSITE" id="PS51106">
    <property type="entry name" value="PTS_EIIC_TYPE_4"/>
    <property type="match status" value="1"/>
</dbReference>
<feature type="transmembrane region" description="Helical" evidence="10">
    <location>
        <begin position="73"/>
        <end position="91"/>
    </location>
</feature>
<dbReference type="PATRIC" id="fig|1293598.4.peg.1219"/>
<evidence type="ECO:0000256" key="4">
    <source>
        <dbReference type="ARBA" id="ARBA00022597"/>
    </source>
</evidence>
<keyword evidence="8 10" id="KW-0472">Membrane</keyword>
<evidence type="ECO:0000256" key="1">
    <source>
        <dbReference type="ARBA" id="ARBA00004651"/>
    </source>
</evidence>
<dbReference type="STRING" id="1293598.IV56_GL001156"/>
<dbReference type="PANTHER" id="PTHR32502:SF8">
    <property type="entry name" value="N-ACETYLGALACTOSAMINE PERMEASE IIC COMPONENT 1"/>
    <property type="match status" value="1"/>
</dbReference>
<feature type="compositionally biased region" description="Acidic residues" evidence="9">
    <location>
        <begin position="258"/>
        <end position="272"/>
    </location>
</feature>
<dbReference type="Proteomes" id="UP000050969">
    <property type="component" value="Unassembled WGS sequence"/>
</dbReference>
<dbReference type="RefSeq" id="WP_054777314.1">
    <property type="nucleotide sequence ID" value="NZ_BBBX01000011.1"/>
</dbReference>
<dbReference type="AlphaFoldDB" id="A0A0R2MS16"/>
<dbReference type="PANTHER" id="PTHR32502">
    <property type="entry name" value="N-ACETYLGALACTOSAMINE PERMEASE II COMPONENT-RELATED"/>
    <property type="match status" value="1"/>
</dbReference>
<dbReference type="GO" id="GO:0005886">
    <property type="term" value="C:plasma membrane"/>
    <property type="evidence" value="ECO:0007669"/>
    <property type="project" value="UniProtKB-SubCell"/>
</dbReference>
<dbReference type="GO" id="GO:0009401">
    <property type="term" value="P:phosphoenolpyruvate-dependent sugar phosphotransferase system"/>
    <property type="evidence" value="ECO:0007669"/>
    <property type="project" value="UniProtKB-KW"/>
</dbReference>
<comment type="subcellular location">
    <subcellularLocation>
        <location evidence="1">Cell membrane</location>
        <topology evidence="1">Multi-pass membrane protein</topology>
    </subcellularLocation>
</comment>
<organism evidence="11 12">
    <name type="scientific">Lacticaseibacillus saniviri JCM 17471 = DSM 24301</name>
    <dbReference type="NCBI Taxonomy" id="1293598"/>
    <lineage>
        <taxon>Bacteria</taxon>
        <taxon>Bacillati</taxon>
        <taxon>Bacillota</taxon>
        <taxon>Bacilli</taxon>
        <taxon>Lactobacillales</taxon>
        <taxon>Lactobacillaceae</taxon>
        <taxon>Lacticaseibacillus</taxon>
    </lineage>
</organism>
<evidence type="ECO:0000256" key="5">
    <source>
        <dbReference type="ARBA" id="ARBA00022683"/>
    </source>
</evidence>
<reference evidence="11 12" key="1">
    <citation type="journal article" date="2015" name="Genome Announc.">
        <title>Expanding the biotechnology potential of lactobacilli through comparative genomics of 213 strains and associated genera.</title>
        <authorList>
            <person name="Sun Z."/>
            <person name="Harris H.M."/>
            <person name="McCann A."/>
            <person name="Guo C."/>
            <person name="Argimon S."/>
            <person name="Zhang W."/>
            <person name="Yang X."/>
            <person name="Jeffery I.B."/>
            <person name="Cooney J.C."/>
            <person name="Kagawa T.F."/>
            <person name="Liu W."/>
            <person name="Song Y."/>
            <person name="Salvetti E."/>
            <person name="Wrobel A."/>
            <person name="Rasinkangas P."/>
            <person name="Parkhill J."/>
            <person name="Rea M.C."/>
            <person name="O'Sullivan O."/>
            <person name="Ritari J."/>
            <person name="Douillard F.P."/>
            <person name="Paul Ross R."/>
            <person name="Yang R."/>
            <person name="Briner A.E."/>
            <person name="Felis G.E."/>
            <person name="de Vos W.M."/>
            <person name="Barrangou R."/>
            <person name="Klaenhammer T.R."/>
            <person name="Caufield P.W."/>
            <person name="Cui Y."/>
            <person name="Zhang H."/>
            <person name="O'Toole P.W."/>
        </authorList>
    </citation>
    <scope>NUCLEOTIDE SEQUENCE [LARGE SCALE GENOMIC DNA]</scope>
    <source>
        <strain evidence="11 12">DSM 24301</strain>
    </source>
</reference>
<protein>
    <submittedName>
        <fullName evidence="11">N-acetylgalactosamine PTS, EIIC</fullName>
    </submittedName>
</protein>
<feature type="transmembrane region" description="Helical" evidence="10">
    <location>
        <begin position="142"/>
        <end position="162"/>
    </location>
</feature>
<keyword evidence="2" id="KW-0813">Transport</keyword>
<evidence type="ECO:0000256" key="7">
    <source>
        <dbReference type="ARBA" id="ARBA00022989"/>
    </source>
</evidence>
<evidence type="ECO:0000256" key="6">
    <source>
        <dbReference type="ARBA" id="ARBA00022692"/>
    </source>
</evidence>
<evidence type="ECO:0000256" key="2">
    <source>
        <dbReference type="ARBA" id="ARBA00022448"/>
    </source>
</evidence>
<evidence type="ECO:0000256" key="10">
    <source>
        <dbReference type="SAM" id="Phobius"/>
    </source>
</evidence>
<evidence type="ECO:0000256" key="3">
    <source>
        <dbReference type="ARBA" id="ARBA00022475"/>
    </source>
</evidence>
<comment type="caution">
    <text evidence="11">The sequence shown here is derived from an EMBL/GenBank/DDBJ whole genome shotgun (WGS) entry which is preliminary data.</text>
</comment>
<accession>A0A0R2MS16</accession>
<dbReference type="EMBL" id="JQCE01000038">
    <property type="protein sequence ID" value="KRO16374.1"/>
    <property type="molecule type" value="Genomic_DNA"/>
</dbReference>
<feature type="transmembrane region" description="Helical" evidence="10">
    <location>
        <begin position="174"/>
        <end position="197"/>
    </location>
</feature>
<dbReference type="OrthoDB" id="1649937at2"/>
<evidence type="ECO:0000313" key="12">
    <source>
        <dbReference type="Proteomes" id="UP000050969"/>
    </source>
</evidence>
<keyword evidence="6 10" id="KW-0812">Transmembrane</keyword>
<dbReference type="InterPro" id="IPR004700">
    <property type="entry name" value="PTS_IIC_man"/>
</dbReference>
<dbReference type="InterPro" id="IPR050303">
    <property type="entry name" value="GatZ_KbaZ_carbometab"/>
</dbReference>
<dbReference type="InterPro" id="IPR047835">
    <property type="entry name" value="PTS_IIC_GalNAc_AgaW-like"/>
</dbReference>